<dbReference type="EMBL" id="UYRT01079335">
    <property type="protein sequence ID" value="VDN20506.1"/>
    <property type="molecule type" value="Genomic_DNA"/>
</dbReference>
<evidence type="ECO:0000256" key="1">
    <source>
        <dbReference type="SAM" id="MobiDB-lite"/>
    </source>
</evidence>
<dbReference type="Proteomes" id="UP000271098">
    <property type="component" value="Unassembled WGS sequence"/>
</dbReference>
<accession>A0A183DUS8</accession>
<dbReference type="AlphaFoldDB" id="A0A183DUS8"/>
<evidence type="ECO:0000313" key="2">
    <source>
        <dbReference type="EMBL" id="VDN20506.1"/>
    </source>
</evidence>
<name>A0A183DUS8_9BILA</name>
<evidence type="ECO:0000313" key="4">
    <source>
        <dbReference type="WBParaSite" id="GPUH_0001248301-mRNA-1"/>
    </source>
</evidence>
<evidence type="ECO:0000313" key="3">
    <source>
        <dbReference type="Proteomes" id="UP000271098"/>
    </source>
</evidence>
<dbReference type="WBParaSite" id="GPUH_0001248301-mRNA-1">
    <property type="protein sequence ID" value="GPUH_0001248301-mRNA-1"/>
    <property type="gene ID" value="GPUH_0001248301"/>
</dbReference>
<organism evidence="4">
    <name type="scientific">Gongylonema pulchrum</name>
    <dbReference type="NCBI Taxonomy" id="637853"/>
    <lineage>
        <taxon>Eukaryota</taxon>
        <taxon>Metazoa</taxon>
        <taxon>Ecdysozoa</taxon>
        <taxon>Nematoda</taxon>
        <taxon>Chromadorea</taxon>
        <taxon>Rhabditida</taxon>
        <taxon>Spirurina</taxon>
        <taxon>Spiruromorpha</taxon>
        <taxon>Spiruroidea</taxon>
        <taxon>Gongylonematidae</taxon>
        <taxon>Gongylonema</taxon>
    </lineage>
</organism>
<sequence>MLNGLLYPDGYRRFLIQAFSYLQNDLGEFYYHMLEPAIESINIKEFSVVDKQNHVEGSPHYDESAGQHHRTAPDEMPKETRYIISSGRASIRKPGRESFKQRINNSFAILLEDEQLKNDASAALDRANKEYWVNLYITIYNFLVENSQNERETKLEYAENITDSEIYKNDPLAIYTNTAKGPKG</sequence>
<keyword evidence="3" id="KW-1185">Reference proteome</keyword>
<reference evidence="2 3" key="2">
    <citation type="submission" date="2018-11" db="EMBL/GenBank/DDBJ databases">
        <authorList>
            <consortium name="Pathogen Informatics"/>
        </authorList>
    </citation>
    <scope>NUCLEOTIDE SEQUENCE [LARGE SCALE GENOMIC DNA]</scope>
</reference>
<proteinExistence type="predicted"/>
<reference evidence="4" key="1">
    <citation type="submission" date="2016-06" db="UniProtKB">
        <authorList>
            <consortium name="WormBaseParasite"/>
        </authorList>
    </citation>
    <scope>IDENTIFICATION</scope>
</reference>
<gene>
    <name evidence="2" type="ORF">GPUH_LOCUS12469</name>
</gene>
<feature type="region of interest" description="Disordered" evidence="1">
    <location>
        <begin position="57"/>
        <end position="77"/>
    </location>
</feature>
<protein>
    <submittedName>
        <fullName evidence="2 4">Uncharacterized protein</fullName>
    </submittedName>
</protein>